<gene>
    <name evidence="1" type="ORF">g.41935</name>
</gene>
<dbReference type="SUPFAM" id="SSF56219">
    <property type="entry name" value="DNase I-like"/>
    <property type="match status" value="1"/>
</dbReference>
<evidence type="ECO:0008006" key="2">
    <source>
        <dbReference type="Google" id="ProtNLM"/>
    </source>
</evidence>
<dbReference type="Gene3D" id="3.60.10.10">
    <property type="entry name" value="Endonuclease/exonuclease/phosphatase"/>
    <property type="match status" value="1"/>
</dbReference>
<dbReference type="EMBL" id="GEDC01013697">
    <property type="protein sequence ID" value="JAS23601.1"/>
    <property type="molecule type" value="Transcribed_RNA"/>
</dbReference>
<dbReference type="AlphaFoldDB" id="A0A1B6DD28"/>
<organism evidence="1">
    <name type="scientific">Clastoptera arizonana</name>
    <name type="common">Arizona spittle bug</name>
    <dbReference type="NCBI Taxonomy" id="38151"/>
    <lineage>
        <taxon>Eukaryota</taxon>
        <taxon>Metazoa</taxon>
        <taxon>Ecdysozoa</taxon>
        <taxon>Arthropoda</taxon>
        <taxon>Hexapoda</taxon>
        <taxon>Insecta</taxon>
        <taxon>Pterygota</taxon>
        <taxon>Neoptera</taxon>
        <taxon>Paraneoptera</taxon>
        <taxon>Hemiptera</taxon>
        <taxon>Auchenorrhyncha</taxon>
        <taxon>Cercopoidea</taxon>
        <taxon>Clastopteridae</taxon>
        <taxon>Clastoptera</taxon>
    </lineage>
</organism>
<sequence length="149" mass="17254">VLNNKEPTHLSAYDSYSAIDLSITDWNTALHCEWNVMKDPWGSDHFPIFIKLKYKVGTIYHFRGASRCHTKKTDWFEFQKTVSEKTEQFKDTCKSQDIDLQVKYSTFATILEDSVISASPNYRSSLNKPYSSSGNSDKFINKVKNKWPP</sequence>
<evidence type="ECO:0000313" key="1">
    <source>
        <dbReference type="EMBL" id="JAS23601.1"/>
    </source>
</evidence>
<protein>
    <recommendedName>
        <fullName evidence="2">Endonuclease/exonuclease/phosphatase domain-containing protein</fullName>
    </recommendedName>
</protein>
<name>A0A1B6DD28_9HEMI</name>
<dbReference type="InterPro" id="IPR036691">
    <property type="entry name" value="Endo/exonu/phosph_ase_sf"/>
</dbReference>
<proteinExistence type="predicted"/>
<accession>A0A1B6DD28</accession>
<reference evidence="1" key="1">
    <citation type="submission" date="2015-12" db="EMBL/GenBank/DDBJ databases">
        <title>De novo transcriptome assembly of four potential Pierce s Disease insect vectors from Arizona vineyards.</title>
        <authorList>
            <person name="Tassone E.E."/>
        </authorList>
    </citation>
    <scope>NUCLEOTIDE SEQUENCE</scope>
</reference>
<feature type="non-terminal residue" evidence="1">
    <location>
        <position position="149"/>
    </location>
</feature>
<feature type="non-terminal residue" evidence="1">
    <location>
        <position position="1"/>
    </location>
</feature>